<sequence length="126" mass="14148">MNAMMPTIFFLLFAILPITCLMETTNVPNGCTKVDFPSFLNTTENTLAKTLGRYCLLVYLNMYPNGTWIGIAGQGQVCKVCCVCEDTEETLHYILTKAPNTFPCPNGKCNSKRKVHTKKKSTIKIW</sequence>
<keyword evidence="1" id="KW-0732">Signal</keyword>
<feature type="signal peptide" evidence="1">
    <location>
        <begin position="1"/>
        <end position="22"/>
    </location>
</feature>
<evidence type="ECO:0000313" key="2">
    <source>
        <dbReference type="EMBL" id="JAA68366.1"/>
    </source>
</evidence>
<accession>A0A0K8RBA0</accession>
<evidence type="ECO:0000256" key="1">
    <source>
        <dbReference type="SAM" id="SignalP"/>
    </source>
</evidence>
<proteinExistence type="evidence at transcript level"/>
<dbReference type="AlphaFoldDB" id="A0A0K8RBA0"/>
<reference evidence="2" key="1">
    <citation type="submission" date="2012-12" db="EMBL/GenBank/DDBJ databases">
        <title>Identification and characterization of a phenylalanine ammonia-lyase gene family in Isatis indigotica Fort.</title>
        <authorList>
            <person name="Liu Q."/>
            <person name="Chen J."/>
            <person name="Zhou X."/>
            <person name="Di P."/>
            <person name="Xiao Y."/>
            <person name="Xuan H."/>
            <person name="Zhang L."/>
            <person name="Chen W."/>
        </authorList>
    </citation>
    <scope>NUCLEOTIDE SEQUENCE</scope>
    <source>
        <tissue evidence="2">Salivary gland</tissue>
    </source>
</reference>
<name>A0A0K8RBA0_IXORI</name>
<organism evidence="2">
    <name type="scientific">Ixodes ricinus</name>
    <name type="common">Common tick</name>
    <name type="synonym">Acarus ricinus</name>
    <dbReference type="NCBI Taxonomy" id="34613"/>
    <lineage>
        <taxon>Eukaryota</taxon>
        <taxon>Metazoa</taxon>
        <taxon>Ecdysozoa</taxon>
        <taxon>Arthropoda</taxon>
        <taxon>Chelicerata</taxon>
        <taxon>Arachnida</taxon>
        <taxon>Acari</taxon>
        <taxon>Parasitiformes</taxon>
        <taxon>Ixodida</taxon>
        <taxon>Ixodoidea</taxon>
        <taxon>Ixodidae</taxon>
        <taxon>Ixodinae</taxon>
        <taxon>Ixodes</taxon>
    </lineage>
</organism>
<dbReference type="EMBL" id="GADI01005442">
    <property type="protein sequence ID" value="JAA68366.1"/>
    <property type="molecule type" value="mRNA"/>
</dbReference>
<protein>
    <submittedName>
        <fullName evidence="2">Putative ixostatin</fullName>
    </submittedName>
</protein>
<feature type="chain" id="PRO_5005516956" evidence="1">
    <location>
        <begin position="23"/>
        <end position="126"/>
    </location>
</feature>